<dbReference type="EMBL" id="LAZR01055778">
    <property type="protein sequence ID" value="KKK75625.1"/>
    <property type="molecule type" value="Genomic_DNA"/>
</dbReference>
<reference evidence="2" key="1">
    <citation type="journal article" date="2015" name="Nature">
        <title>Complex archaea that bridge the gap between prokaryotes and eukaryotes.</title>
        <authorList>
            <person name="Spang A."/>
            <person name="Saw J.H."/>
            <person name="Jorgensen S.L."/>
            <person name="Zaremba-Niedzwiedzka K."/>
            <person name="Martijn J."/>
            <person name="Lind A.E."/>
            <person name="van Eijk R."/>
            <person name="Schleper C."/>
            <person name="Guy L."/>
            <person name="Ettema T.J."/>
        </authorList>
    </citation>
    <scope>NUCLEOTIDE SEQUENCE</scope>
</reference>
<feature type="coiled-coil region" evidence="1">
    <location>
        <begin position="6"/>
        <end position="39"/>
    </location>
</feature>
<evidence type="ECO:0000256" key="1">
    <source>
        <dbReference type="SAM" id="Coils"/>
    </source>
</evidence>
<proteinExistence type="predicted"/>
<sequence>MVDIELNRLRKQIAEQRRKLAKQQEIVKTQEQKRILRKELALLKSPTRRTTSKLGKRLGR</sequence>
<organism evidence="2">
    <name type="scientific">marine sediment metagenome</name>
    <dbReference type="NCBI Taxonomy" id="412755"/>
    <lineage>
        <taxon>unclassified sequences</taxon>
        <taxon>metagenomes</taxon>
        <taxon>ecological metagenomes</taxon>
    </lineage>
</organism>
<keyword evidence="1" id="KW-0175">Coiled coil</keyword>
<accession>A0A0F8YPF5</accession>
<evidence type="ECO:0000313" key="2">
    <source>
        <dbReference type="EMBL" id="KKK75625.1"/>
    </source>
</evidence>
<gene>
    <name evidence="2" type="ORF">LCGC14_2871860</name>
</gene>
<comment type="caution">
    <text evidence="2">The sequence shown here is derived from an EMBL/GenBank/DDBJ whole genome shotgun (WGS) entry which is preliminary data.</text>
</comment>
<protein>
    <submittedName>
        <fullName evidence="2">Uncharacterized protein</fullName>
    </submittedName>
</protein>
<name>A0A0F8YPF5_9ZZZZ</name>
<dbReference type="AlphaFoldDB" id="A0A0F8YPF5"/>
<feature type="non-terminal residue" evidence="2">
    <location>
        <position position="60"/>
    </location>
</feature>